<dbReference type="InterPro" id="IPR050891">
    <property type="entry name" value="TatD-type_Hydrolase"/>
</dbReference>
<dbReference type="PROSITE" id="PS01091">
    <property type="entry name" value="TATD_3"/>
    <property type="match status" value="1"/>
</dbReference>
<dbReference type="EMBL" id="JBHRYA010000007">
    <property type="protein sequence ID" value="MFC3716153.1"/>
    <property type="molecule type" value="Genomic_DNA"/>
</dbReference>
<proteinExistence type="predicted"/>
<name>A0ABV7XM55_9GAMM</name>
<evidence type="ECO:0000256" key="1">
    <source>
        <dbReference type="ARBA" id="ARBA00022722"/>
    </source>
</evidence>
<dbReference type="InterPro" id="IPR018228">
    <property type="entry name" value="DNase_TatD-rel_CS"/>
</dbReference>
<reference evidence="5" key="1">
    <citation type="journal article" date="2019" name="Int. J. Syst. Evol. Microbiol.">
        <title>The Global Catalogue of Microorganisms (GCM) 10K type strain sequencing project: providing services to taxonomists for standard genome sequencing and annotation.</title>
        <authorList>
            <consortium name="The Broad Institute Genomics Platform"/>
            <consortium name="The Broad Institute Genome Sequencing Center for Infectious Disease"/>
            <person name="Wu L."/>
            <person name="Ma J."/>
        </authorList>
    </citation>
    <scope>NUCLEOTIDE SEQUENCE [LARGE SCALE GENOMIC DNA]</scope>
    <source>
        <strain evidence="5">KCTC 42441</strain>
    </source>
</reference>
<dbReference type="InterPro" id="IPR032466">
    <property type="entry name" value="Metal_Hydrolase"/>
</dbReference>
<gene>
    <name evidence="4" type="ORF">ACFONC_08320</name>
</gene>
<dbReference type="PANTHER" id="PTHR10060:SF15">
    <property type="entry name" value="DEOXYRIBONUCLEASE TATDN1"/>
    <property type="match status" value="1"/>
</dbReference>
<evidence type="ECO:0000256" key="2">
    <source>
        <dbReference type="ARBA" id="ARBA00022723"/>
    </source>
</evidence>
<dbReference type="InterPro" id="IPR001130">
    <property type="entry name" value="TatD-like"/>
</dbReference>
<dbReference type="SUPFAM" id="SSF51556">
    <property type="entry name" value="Metallo-dependent hydrolases"/>
    <property type="match status" value="1"/>
</dbReference>
<dbReference type="GO" id="GO:0016787">
    <property type="term" value="F:hydrolase activity"/>
    <property type="evidence" value="ECO:0007669"/>
    <property type="project" value="UniProtKB-KW"/>
</dbReference>
<organism evidence="4 5">
    <name type="scientific">Luteimonas soli</name>
    <dbReference type="NCBI Taxonomy" id="1648966"/>
    <lineage>
        <taxon>Bacteria</taxon>
        <taxon>Pseudomonadati</taxon>
        <taxon>Pseudomonadota</taxon>
        <taxon>Gammaproteobacteria</taxon>
        <taxon>Lysobacterales</taxon>
        <taxon>Lysobacteraceae</taxon>
        <taxon>Luteimonas</taxon>
    </lineage>
</organism>
<protein>
    <submittedName>
        <fullName evidence="4">TatD family hydrolase</fullName>
    </submittedName>
</protein>
<sequence length="273" mass="30331">MQLIDIGANLTHDSFDHDRDAVLQRARDAGVVQMVVTGASREHSPQALELARAHPGELFATAGVHPHHAAEYTAECDAEMRELHAHPEVVAVGECGLDYFRDFSPRPAQRRAFELQLQVAADTRKPLFLHQRDAHADFLAIMREFEGKLGPAVVHCFTGTREELFDYLDRDWHVGITGWLCDERRGQHLRGLVPNIPANRLMIETDAPYLLPRTLSPKPKDRRNEPAFLPHIVEELARDRGEDAAVAAANATATTRAFFGLPEAPLKASGGGY</sequence>
<dbReference type="Pfam" id="PF01026">
    <property type="entry name" value="TatD_DNase"/>
    <property type="match status" value="1"/>
</dbReference>
<dbReference type="CDD" id="cd01310">
    <property type="entry name" value="TatD_DNAse"/>
    <property type="match status" value="1"/>
</dbReference>
<dbReference type="PANTHER" id="PTHR10060">
    <property type="entry name" value="TATD FAMILY DEOXYRIBONUCLEASE"/>
    <property type="match status" value="1"/>
</dbReference>
<dbReference type="Gene3D" id="3.20.20.140">
    <property type="entry name" value="Metal-dependent hydrolases"/>
    <property type="match status" value="1"/>
</dbReference>
<keyword evidence="5" id="KW-1185">Reference proteome</keyword>
<dbReference type="Proteomes" id="UP001595705">
    <property type="component" value="Unassembled WGS sequence"/>
</dbReference>
<keyword evidence="1" id="KW-0540">Nuclease</keyword>
<dbReference type="PIRSF" id="PIRSF005902">
    <property type="entry name" value="DNase_TatD"/>
    <property type="match status" value="1"/>
</dbReference>
<keyword evidence="2" id="KW-0479">Metal-binding</keyword>
<evidence type="ECO:0000313" key="4">
    <source>
        <dbReference type="EMBL" id="MFC3716153.1"/>
    </source>
</evidence>
<accession>A0ABV7XM55</accession>
<comment type="caution">
    <text evidence="4">The sequence shown here is derived from an EMBL/GenBank/DDBJ whole genome shotgun (WGS) entry which is preliminary data.</text>
</comment>
<evidence type="ECO:0000256" key="3">
    <source>
        <dbReference type="ARBA" id="ARBA00022801"/>
    </source>
</evidence>
<dbReference type="RefSeq" id="WP_386743268.1">
    <property type="nucleotide sequence ID" value="NZ_JBHRYA010000007.1"/>
</dbReference>
<keyword evidence="3 4" id="KW-0378">Hydrolase</keyword>
<evidence type="ECO:0000313" key="5">
    <source>
        <dbReference type="Proteomes" id="UP001595705"/>
    </source>
</evidence>